<dbReference type="EMBL" id="JAQQWL010000005">
    <property type="protein sequence ID" value="KAK8073398.1"/>
    <property type="molecule type" value="Genomic_DNA"/>
</dbReference>
<evidence type="ECO:0000313" key="9">
    <source>
        <dbReference type="Proteomes" id="UP001480595"/>
    </source>
</evidence>
<proteinExistence type="inferred from homology"/>
<sequence length="223" mass="24996">MLKRIFVTQRFAAVAWAVMVFTIGWTVMNILMEALICRPIEMNWNPYTPGGKCGDQVTVFASIGIIDIVKECCILVLLIPMIWRLTLIFASVRLYNVLYLDFTDVSYSAVEANIYAVVEPGVAIIVSCSPILRPLFDNVFGRQVSSNAKSGSSEKGQHKVALETFGRSNREFKRRREIATTDGFTAMDNDTIEEIQLSDLGSQDSRRNLQIEATKQSESKKIA</sequence>
<dbReference type="PANTHER" id="PTHR33048:SF57">
    <property type="entry name" value="INTEGRAL MEMBRANE PROTEIN-RELATED"/>
    <property type="match status" value="1"/>
</dbReference>
<name>A0ABR1VU82_9PEZI</name>
<protein>
    <recommendedName>
        <fullName evidence="7">Rhodopsin domain-containing protein</fullName>
    </recommendedName>
</protein>
<organism evidence="8 9">
    <name type="scientific">Apiospora phragmitis</name>
    <dbReference type="NCBI Taxonomy" id="2905665"/>
    <lineage>
        <taxon>Eukaryota</taxon>
        <taxon>Fungi</taxon>
        <taxon>Dikarya</taxon>
        <taxon>Ascomycota</taxon>
        <taxon>Pezizomycotina</taxon>
        <taxon>Sordariomycetes</taxon>
        <taxon>Xylariomycetidae</taxon>
        <taxon>Amphisphaeriales</taxon>
        <taxon>Apiosporaceae</taxon>
        <taxon>Apiospora</taxon>
    </lineage>
</organism>
<evidence type="ECO:0000256" key="3">
    <source>
        <dbReference type="ARBA" id="ARBA00022989"/>
    </source>
</evidence>
<feature type="transmembrane region" description="Helical" evidence="6">
    <location>
        <begin position="12"/>
        <end position="32"/>
    </location>
</feature>
<keyword evidence="2 6" id="KW-0812">Transmembrane</keyword>
<dbReference type="InterPro" id="IPR052337">
    <property type="entry name" value="SAT4-like"/>
</dbReference>
<keyword evidence="4 6" id="KW-0472">Membrane</keyword>
<dbReference type="PANTHER" id="PTHR33048">
    <property type="entry name" value="PTH11-LIKE INTEGRAL MEMBRANE PROTEIN (AFU_ORTHOLOGUE AFUA_5G11245)"/>
    <property type="match status" value="1"/>
</dbReference>
<comment type="similarity">
    <text evidence="5">Belongs to the SAT4 family.</text>
</comment>
<comment type="caution">
    <text evidence="8">The sequence shown here is derived from an EMBL/GenBank/DDBJ whole genome shotgun (WGS) entry which is preliminary data.</text>
</comment>
<accession>A0ABR1VU82</accession>
<evidence type="ECO:0000256" key="1">
    <source>
        <dbReference type="ARBA" id="ARBA00004141"/>
    </source>
</evidence>
<evidence type="ECO:0000256" key="2">
    <source>
        <dbReference type="ARBA" id="ARBA00022692"/>
    </source>
</evidence>
<evidence type="ECO:0000256" key="6">
    <source>
        <dbReference type="SAM" id="Phobius"/>
    </source>
</evidence>
<dbReference type="InterPro" id="IPR049326">
    <property type="entry name" value="Rhodopsin_dom_fungi"/>
</dbReference>
<dbReference type="Proteomes" id="UP001480595">
    <property type="component" value="Unassembled WGS sequence"/>
</dbReference>
<evidence type="ECO:0000256" key="5">
    <source>
        <dbReference type="ARBA" id="ARBA00038359"/>
    </source>
</evidence>
<evidence type="ECO:0000256" key="4">
    <source>
        <dbReference type="ARBA" id="ARBA00023136"/>
    </source>
</evidence>
<reference evidence="8 9" key="1">
    <citation type="submission" date="2023-01" db="EMBL/GenBank/DDBJ databases">
        <title>Analysis of 21 Apiospora genomes using comparative genomics revels a genus with tremendous synthesis potential of carbohydrate active enzymes and secondary metabolites.</title>
        <authorList>
            <person name="Sorensen T."/>
        </authorList>
    </citation>
    <scope>NUCLEOTIDE SEQUENCE [LARGE SCALE GENOMIC DNA]</scope>
    <source>
        <strain evidence="8 9">CBS 135458</strain>
    </source>
</reference>
<evidence type="ECO:0000313" key="8">
    <source>
        <dbReference type="EMBL" id="KAK8073398.1"/>
    </source>
</evidence>
<comment type="subcellular location">
    <subcellularLocation>
        <location evidence="1">Membrane</location>
        <topology evidence="1">Multi-pass membrane protein</topology>
    </subcellularLocation>
</comment>
<feature type="domain" description="Rhodopsin" evidence="7">
    <location>
        <begin position="3"/>
        <end position="87"/>
    </location>
</feature>
<keyword evidence="9" id="KW-1185">Reference proteome</keyword>
<evidence type="ECO:0000259" key="7">
    <source>
        <dbReference type="Pfam" id="PF20684"/>
    </source>
</evidence>
<dbReference type="GeneID" id="92088769"/>
<keyword evidence="3 6" id="KW-1133">Transmembrane helix</keyword>
<dbReference type="RefSeq" id="XP_066717873.1">
    <property type="nucleotide sequence ID" value="XM_066855706.1"/>
</dbReference>
<dbReference type="Pfam" id="PF20684">
    <property type="entry name" value="Fung_rhodopsin"/>
    <property type="match status" value="1"/>
</dbReference>
<gene>
    <name evidence="8" type="ORF">PG994_004297</name>
</gene>